<reference evidence="1 2" key="1">
    <citation type="submission" date="2013-01" db="EMBL/GenBank/DDBJ databases">
        <title>The Genome Sequence of Clostridium colicanis 209318.</title>
        <authorList>
            <consortium name="The Broad Institute Genome Sequencing Platform"/>
            <person name="Earl A."/>
            <person name="Ward D."/>
            <person name="Feldgarden M."/>
            <person name="Gevers D."/>
            <person name="Courvalin P."/>
            <person name="Lambert T."/>
            <person name="Walker B."/>
            <person name="Young S.K."/>
            <person name="Zeng Q."/>
            <person name="Gargeya S."/>
            <person name="Fitzgerald M."/>
            <person name="Haas B."/>
            <person name="Abouelleil A."/>
            <person name="Alvarado L."/>
            <person name="Arachchi H.M."/>
            <person name="Berlin A.M."/>
            <person name="Chapman S.B."/>
            <person name="Dewar J."/>
            <person name="Goldberg J."/>
            <person name="Griggs A."/>
            <person name="Gujja S."/>
            <person name="Hansen M."/>
            <person name="Howarth C."/>
            <person name="Imamovic A."/>
            <person name="Larimer J."/>
            <person name="McCowan C."/>
            <person name="Murphy C."/>
            <person name="Neiman D."/>
            <person name="Pearson M."/>
            <person name="Priest M."/>
            <person name="Roberts A."/>
            <person name="Saif S."/>
            <person name="Shea T."/>
            <person name="Sisk P."/>
            <person name="Sykes S."/>
            <person name="Wortman J."/>
            <person name="Nusbaum C."/>
            <person name="Birren B."/>
        </authorList>
    </citation>
    <scope>NUCLEOTIDE SEQUENCE [LARGE SCALE GENOMIC DNA]</scope>
    <source>
        <strain evidence="1 2">209318</strain>
    </source>
</reference>
<dbReference type="eggNOG" id="COG0438">
    <property type="taxonomic scope" value="Bacteria"/>
</dbReference>
<dbReference type="PANTHER" id="PTHR45947">
    <property type="entry name" value="SULFOQUINOVOSYL TRANSFERASE SQD2"/>
    <property type="match status" value="1"/>
</dbReference>
<organism evidence="1 2">
    <name type="scientific">Clostridium thermobutyricum</name>
    <dbReference type="NCBI Taxonomy" id="29372"/>
    <lineage>
        <taxon>Bacteria</taxon>
        <taxon>Bacillati</taxon>
        <taxon>Bacillota</taxon>
        <taxon>Clostridia</taxon>
        <taxon>Eubacteriales</taxon>
        <taxon>Clostridiaceae</taxon>
        <taxon>Clostridium</taxon>
    </lineage>
</organism>
<proteinExistence type="predicted"/>
<name>N9Y5T1_9CLOT</name>
<dbReference type="RefSeq" id="WP_002596832.1">
    <property type="nucleotide sequence ID" value="NZ_KB850956.1"/>
</dbReference>
<protein>
    <recommendedName>
        <fullName evidence="3">Glycosyltransferase subfamily 4-like N-terminal domain-containing protein</fullName>
    </recommendedName>
</protein>
<dbReference type="Proteomes" id="UP000013097">
    <property type="component" value="Unassembled WGS sequence"/>
</dbReference>
<dbReference type="PANTHER" id="PTHR45947:SF3">
    <property type="entry name" value="SULFOQUINOVOSYL TRANSFERASE SQD2"/>
    <property type="match status" value="1"/>
</dbReference>
<gene>
    <name evidence="1" type="ORF">HMPREF1092_00328</name>
</gene>
<comment type="caution">
    <text evidence="1">The sequence shown here is derived from an EMBL/GenBank/DDBJ whole genome shotgun (WGS) entry which is preliminary data.</text>
</comment>
<evidence type="ECO:0000313" key="1">
    <source>
        <dbReference type="EMBL" id="ENZ03142.1"/>
    </source>
</evidence>
<evidence type="ECO:0000313" key="2">
    <source>
        <dbReference type="Proteomes" id="UP000013097"/>
    </source>
</evidence>
<sequence length="280" mass="32423">MKKKILMIGPFPEPITGMSLANKMLYDGLKKNYNVQIVDTDTEKKINSAKSQGKFNLKKVINSFKPILLGINKILFSNFDVIYITPAQSYLGFMKYSLFIKISKRMKIPCYIHFHGGFVKKMYDSLNSKRKNRIKKLFNETSGVIVLGESLVYMLDEIVPKEKVYVCENGIESEFLIKEEELEEKLRKKNEYINILYLSNLMKTKGIIELLDAALIMKQENIKFILNIAGVIEKEIENEVKNKINLLGENIKYHGIVKGKEKKRTIEKSKYILFTNILSK</sequence>
<keyword evidence="2" id="KW-1185">Reference proteome</keyword>
<dbReference type="GO" id="GO:0016757">
    <property type="term" value="F:glycosyltransferase activity"/>
    <property type="evidence" value="ECO:0007669"/>
    <property type="project" value="TreeGrafter"/>
</dbReference>
<dbReference type="Gene3D" id="3.40.50.2000">
    <property type="entry name" value="Glycogen Phosphorylase B"/>
    <property type="match status" value="2"/>
</dbReference>
<accession>N9Y5T1</accession>
<dbReference type="HOGENOM" id="CLU_009583_14_0_9"/>
<dbReference type="EMBL" id="AGYT01000007">
    <property type="protein sequence ID" value="ENZ03142.1"/>
    <property type="molecule type" value="Genomic_DNA"/>
</dbReference>
<dbReference type="PATRIC" id="fig|999411.4.peg.312"/>
<dbReference type="InterPro" id="IPR050194">
    <property type="entry name" value="Glycosyltransferase_grp1"/>
</dbReference>
<dbReference type="SUPFAM" id="SSF53756">
    <property type="entry name" value="UDP-Glycosyltransferase/glycogen phosphorylase"/>
    <property type="match status" value="1"/>
</dbReference>
<dbReference type="AlphaFoldDB" id="N9Y5T1"/>
<evidence type="ECO:0008006" key="3">
    <source>
        <dbReference type="Google" id="ProtNLM"/>
    </source>
</evidence>